<proteinExistence type="inferred from homology"/>
<reference evidence="11 12" key="1">
    <citation type="submission" date="2019-04" db="EMBL/GenBank/DDBJ databases">
        <title>Bacillus sediminilitoris sp. nov., isolated from a tidal flat sediment on the East China Sea.</title>
        <authorList>
            <person name="Wei Y."/>
            <person name="Mao H."/>
            <person name="Fang J."/>
        </authorList>
    </citation>
    <scope>NUCLEOTIDE SEQUENCE [LARGE SCALE GENOMIC DNA]</scope>
    <source>
        <strain evidence="11 12">DSL-17</strain>
    </source>
</reference>
<evidence type="ECO:0000313" key="12">
    <source>
        <dbReference type="Proteomes" id="UP000310334"/>
    </source>
</evidence>
<evidence type="ECO:0000256" key="7">
    <source>
        <dbReference type="PIRSR" id="PIRSR000349-1"/>
    </source>
</evidence>
<evidence type="ECO:0000256" key="5">
    <source>
        <dbReference type="ARBA" id="ARBA00023002"/>
    </source>
</evidence>
<comment type="similarity">
    <text evidence="2 8">Belongs to the iron/manganese superoxide dismutase family.</text>
</comment>
<dbReference type="OrthoDB" id="9803125at2"/>
<dbReference type="InterPro" id="IPR019833">
    <property type="entry name" value="Mn/Fe_SOD_BS"/>
</dbReference>
<dbReference type="InterPro" id="IPR001189">
    <property type="entry name" value="Mn/Fe_SOD"/>
</dbReference>
<comment type="catalytic activity">
    <reaction evidence="6 8">
        <text>2 superoxide + 2 H(+) = H2O2 + O2</text>
        <dbReference type="Rhea" id="RHEA:20696"/>
        <dbReference type="ChEBI" id="CHEBI:15378"/>
        <dbReference type="ChEBI" id="CHEBI:15379"/>
        <dbReference type="ChEBI" id="CHEBI:16240"/>
        <dbReference type="ChEBI" id="CHEBI:18421"/>
        <dbReference type="EC" id="1.15.1.1"/>
    </reaction>
</comment>
<dbReference type="FunFam" id="3.55.40.20:FF:000001">
    <property type="entry name" value="Superoxide dismutase"/>
    <property type="match status" value="1"/>
</dbReference>
<dbReference type="Pfam" id="PF00081">
    <property type="entry name" value="Sod_Fe_N"/>
    <property type="match status" value="1"/>
</dbReference>
<evidence type="ECO:0000256" key="3">
    <source>
        <dbReference type="ARBA" id="ARBA00012682"/>
    </source>
</evidence>
<evidence type="ECO:0000256" key="1">
    <source>
        <dbReference type="ARBA" id="ARBA00001936"/>
    </source>
</evidence>
<evidence type="ECO:0000259" key="9">
    <source>
        <dbReference type="Pfam" id="PF00081"/>
    </source>
</evidence>
<dbReference type="EMBL" id="SSNT01000009">
    <property type="protein sequence ID" value="THF79229.1"/>
    <property type="molecule type" value="Genomic_DNA"/>
</dbReference>
<dbReference type="GO" id="GO:0046872">
    <property type="term" value="F:metal ion binding"/>
    <property type="evidence" value="ECO:0007669"/>
    <property type="project" value="UniProtKB-KW"/>
</dbReference>
<dbReference type="FunFam" id="1.10.287.990:FF:000001">
    <property type="entry name" value="Superoxide dismutase"/>
    <property type="match status" value="1"/>
</dbReference>
<evidence type="ECO:0000256" key="8">
    <source>
        <dbReference type="RuleBase" id="RU000414"/>
    </source>
</evidence>
<feature type="domain" description="Manganese/iron superoxide dismutase N-terminal" evidence="9">
    <location>
        <begin position="3"/>
        <end position="91"/>
    </location>
</feature>
<dbReference type="RefSeq" id="WP_136354441.1">
    <property type="nucleotide sequence ID" value="NZ_CP046266.1"/>
</dbReference>
<feature type="domain" description="Manganese/iron superoxide dismutase C-terminal" evidence="10">
    <location>
        <begin position="98"/>
        <end position="197"/>
    </location>
</feature>
<dbReference type="InterPro" id="IPR019832">
    <property type="entry name" value="Mn/Fe_SOD_C"/>
</dbReference>
<dbReference type="Gene3D" id="1.10.287.990">
    <property type="entry name" value="Fe,Mn superoxide dismutase (SOD) domain"/>
    <property type="match status" value="1"/>
</dbReference>
<dbReference type="InterPro" id="IPR036314">
    <property type="entry name" value="SOD_C_sf"/>
</dbReference>
<dbReference type="PANTHER" id="PTHR43595">
    <property type="entry name" value="37S RIBOSOMAL PROTEIN S26, MITOCHONDRIAL"/>
    <property type="match status" value="1"/>
</dbReference>
<feature type="binding site" evidence="7">
    <location>
        <position position="83"/>
    </location>
    <ligand>
        <name>Mn(2+)</name>
        <dbReference type="ChEBI" id="CHEBI:29035"/>
    </ligand>
</feature>
<comment type="caution">
    <text evidence="11">The sequence shown here is derived from an EMBL/GenBank/DDBJ whole genome shotgun (WGS) entry which is preliminary data.</text>
</comment>
<name>A0A4V3WF78_9BACI</name>
<dbReference type="GO" id="GO:0004784">
    <property type="term" value="F:superoxide dismutase activity"/>
    <property type="evidence" value="ECO:0007669"/>
    <property type="project" value="UniProtKB-EC"/>
</dbReference>
<dbReference type="Gene3D" id="3.55.40.20">
    <property type="entry name" value="Iron/manganese superoxide dismutase, C-terminal domain"/>
    <property type="match status" value="1"/>
</dbReference>
<evidence type="ECO:0000256" key="6">
    <source>
        <dbReference type="ARBA" id="ARBA00049204"/>
    </source>
</evidence>
<evidence type="ECO:0000256" key="4">
    <source>
        <dbReference type="ARBA" id="ARBA00022723"/>
    </source>
</evidence>
<dbReference type="SUPFAM" id="SSF54719">
    <property type="entry name" value="Fe,Mn superoxide dismutase (SOD), C-terminal domain"/>
    <property type="match status" value="1"/>
</dbReference>
<sequence>MSKYELPALPYDVKALEPHIDEQTMIIHHDRHHATYVTNLNAALEGYDDLSNKSVEELISNLDAVPENIRTAVRNNGGGHANHSLFWKILSPNGGGAPSGDVAEAINQAFVSFDKFKEEFTKAATTRFGSGWAWLVVDNRQLSIISTPNQDSPLMEGKTPILGLDVWEHAYYLNYQNKRPDYISAFYQVINWNEVNNLFRAAKA</sequence>
<keyword evidence="4 7" id="KW-0479">Metal-binding</keyword>
<dbReference type="AlphaFoldDB" id="A0A4V3WF78"/>
<dbReference type="EC" id="1.15.1.1" evidence="3 8"/>
<organism evidence="11 12">
    <name type="scientific">Metabacillus sediminilitoris</name>
    <dbReference type="NCBI Taxonomy" id="2567941"/>
    <lineage>
        <taxon>Bacteria</taxon>
        <taxon>Bacillati</taxon>
        <taxon>Bacillota</taxon>
        <taxon>Bacilli</taxon>
        <taxon>Bacillales</taxon>
        <taxon>Bacillaceae</taxon>
        <taxon>Metabacillus</taxon>
    </lineage>
</organism>
<comment type="cofactor">
    <cofactor evidence="1">
        <name>Mn(2+)</name>
        <dbReference type="ChEBI" id="CHEBI:29035"/>
    </cofactor>
</comment>
<dbReference type="GO" id="GO:0005737">
    <property type="term" value="C:cytoplasm"/>
    <property type="evidence" value="ECO:0007669"/>
    <property type="project" value="TreeGrafter"/>
</dbReference>
<feature type="binding site" evidence="7">
    <location>
        <position position="165"/>
    </location>
    <ligand>
        <name>Mn(2+)</name>
        <dbReference type="ChEBI" id="CHEBI:29035"/>
    </ligand>
</feature>
<dbReference type="InterPro" id="IPR019831">
    <property type="entry name" value="Mn/Fe_SOD_N"/>
</dbReference>
<dbReference type="PRINTS" id="PR01703">
    <property type="entry name" value="MNSODISMTASE"/>
</dbReference>
<dbReference type="InterPro" id="IPR036324">
    <property type="entry name" value="Mn/Fe_SOD_N_sf"/>
</dbReference>
<feature type="binding site" evidence="7">
    <location>
        <position position="169"/>
    </location>
    <ligand>
        <name>Mn(2+)</name>
        <dbReference type="ChEBI" id="CHEBI:29035"/>
    </ligand>
</feature>
<evidence type="ECO:0000259" key="10">
    <source>
        <dbReference type="Pfam" id="PF02777"/>
    </source>
</evidence>
<accession>A0A4V3WF78</accession>
<comment type="function">
    <text evidence="8">Destroys radicals which are normally produced within the cells and which are toxic to biological systems.</text>
</comment>
<gene>
    <name evidence="11" type="ORF">E6W99_12805</name>
</gene>
<protein>
    <recommendedName>
        <fullName evidence="3 8">Superoxide dismutase</fullName>
        <ecNumber evidence="3 8">1.15.1.1</ecNumber>
    </recommendedName>
</protein>
<dbReference type="SUPFAM" id="SSF46609">
    <property type="entry name" value="Fe,Mn superoxide dismutase (SOD), N-terminal domain"/>
    <property type="match status" value="1"/>
</dbReference>
<keyword evidence="12" id="KW-1185">Reference proteome</keyword>
<dbReference type="Pfam" id="PF02777">
    <property type="entry name" value="Sod_Fe_C"/>
    <property type="match status" value="1"/>
</dbReference>
<dbReference type="PIRSF" id="PIRSF000349">
    <property type="entry name" value="SODismutase"/>
    <property type="match status" value="1"/>
</dbReference>
<dbReference type="PANTHER" id="PTHR43595:SF2">
    <property type="entry name" value="SMALL RIBOSOMAL SUBUNIT PROTEIN MS42"/>
    <property type="match status" value="1"/>
</dbReference>
<feature type="binding site" evidence="7">
    <location>
        <position position="28"/>
    </location>
    <ligand>
        <name>Mn(2+)</name>
        <dbReference type="ChEBI" id="CHEBI:29035"/>
    </ligand>
</feature>
<dbReference type="Proteomes" id="UP000310334">
    <property type="component" value="Unassembled WGS sequence"/>
</dbReference>
<keyword evidence="5 8" id="KW-0560">Oxidoreductase</keyword>
<evidence type="ECO:0000256" key="2">
    <source>
        <dbReference type="ARBA" id="ARBA00008714"/>
    </source>
</evidence>
<dbReference type="PROSITE" id="PS00088">
    <property type="entry name" value="SOD_MN"/>
    <property type="match status" value="1"/>
</dbReference>
<evidence type="ECO:0000313" key="11">
    <source>
        <dbReference type="EMBL" id="THF79229.1"/>
    </source>
</evidence>